<dbReference type="RefSeq" id="WP_072748402.1">
    <property type="nucleotide sequence ID" value="NZ_FOHL01000012.1"/>
</dbReference>
<feature type="chain" id="PRO_5009929578" evidence="4">
    <location>
        <begin position="24"/>
        <end position="185"/>
    </location>
</feature>
<evidence type="ECO:0000256" key="3">
    <source>
        <dbReference type="SAM" id="MobiDB-lite"/>
    </source>
</evidence>
<feature type="domain" description="Blue (type 1) copper" evidence="5">
    <location>
        <begin position="59"/>
        <end position="181"/>
    </location>
</feature>
<dbReference type="PANTHER" id="PTHR38439">
    <property type="entry name" value="AURACYANIN-B"/>
    <property type="match status" value="1"/>
</dbReference>
<feature type="region of interest" description="Disordered" evidence="3">
    <location>
        <begin position="24"/>
        <end position="47"/>
    </location>
</feature>
<dbReference type="Proteomes" id="UP000184066">
    <property type="component" value="Unassembled WGS sequence"/>
</dbReference>
<evidence type="ECO:0000313" key="6">
    <source>
        <dbReference type="EMBL" id="SHN76711.1"/>
    </source>
</evidence>
<accession>A0A1M7U111</accession>
<dbReference type="InterPro" id="IPR050845">
    <property type="entry name" value="Cu-binding_ET"/>
</dbReference>
<evidence type="ECO:0000313" key="7">
    <source>
        <dbReference type="Proteomes" id="UP000184066"/>
    </source>
</evidence>
<dbReference type="Pfam" id="PF00127">
    <property type="entry name" value="Copper-bind"/>
    <property type="match status" value="1"/>
</dbReference>
<organism evidence="6 7">
    <name type="scientific">Oceanicella actignis</name>
    <dbReference type="NCBI Taxonomy" id="1189325"/>
    <lineage>
        <taxon>Bacteria</taxon>
        <taxon>Pseudomonadati</taxon>
        <taxon>Pseudomonadota</taxon>
        <taxon>Alphaproteobacteria</taxon>
        <taxon>Rhodobacterales</taxon>
        <taxon>Paracoccaceae</taxon>
        <taxon>Oceanicella</taxon>
    </lineage>
</organism>
<gene>
    <name evidence="6" type="ORF">SAMN05216200_11327</name>
</gene>
<name>A0A1M7U111_9RHOB</name>
<feature type="signal peptide" evidence="4">
    <location>
        <begin position="1"/>
        <end position="23"/>
    </location>
</feature>
<protein>
    <submittedName>
        <fullName evidence="6">Uncharacterized copper-binding protein, cupredoxin-like subfamily</fullName>
    </submittedName>
</protein>
<dbReference type="EMBL" id="FRDL01000013">
    <property type="protein sequence ID" value="SHN76711.1"/>
    <property type="molecule type" value="Genomic_DNA"/>
</dbReference>
<keyword evidence="1" id="KW-0479">Metal-binding</keyword>
<proteinExistence type="predicted"/>
<dbReference type="Gene3D" id="2.60.40.420">
    <property type="entry name" value="Cupredoxins - blue copper proteins"/>
    <property type="match status" value="1"/>
</dbReference>
<dbReference type="SUPFAM" id="SSF49503">
    <property type="entry name" value="Cupredoxins"/>
    <property type="match status" value="1"/>
</dbReference>
<keyword evidence="4" id="KW-0732">Signal</keyword>
<evidence type="ECO:0000256" key="4">
    <source>
        <dbReference type="SAM" id="SignalP"/>
    </source>
</evidence>
<keyword evidence="7" id="KW-1185">Reference proteome</keyword>
<reference evidence="6 7" key="1">
    <citation type="submission" date="2016-12" db="EMBL/GenBank/DDBJ databases">
        <authorList>
            <person name="Song W.-J."/>
            <person name="Kurnit D.M."/>
        </authorList>
    </citation>
    <scope>NUCLEOTIDE SEQUENCE [LARGE SCALE GENOMIC DNA]</scope>
    <source>
        <strain evidence="6 7">CGMCC 1.10808</strain>
    </source>
</reference>
<evidence type="ECO:0000259" key="5">
    <source>
        <dbReference type="Pfam" id="PF00127"/>
    </source>
</evidence>
<dbReference type="STRING" id="1189325.SAMN04488119_1121"/>
<dbReference type="InterPro" id="IPR008972">
    <property type="entry name" value="Cupredoxin"/>
</dbReference>
<dbReference type="AlphaFoldDB" id="A0A1M7U111"/>
<dbReference type="GO" id="GO:0009055">
    <property type="term" value="F:electron transfer activity"/>
    <property type="evidence" value="ECO:0007669"/>
    <property type="project" value="InterPro"/>
</dbReference>
<evidence type="ECO:0000256" key="1">
    <source>
        <dbReference type="ARBA" id="ARBA00022723"/>
    </source>
</evidence>
<sequence length="185" mass="19631">MNKIHPLRAFAAALLIAPTAGLAGGAHSGGHGHGEAAHGRPGKASAAARTVEVVMHDNWFEPESIEVAPGETIRFKVRNAGEFVHEFNIGTPAMHAAHQDEMQMMMDHGVLKGDSIDMKAAKAMQASMGHGMHDDPNSVLLAPGETGEVVWTFPEHMDGTIEFACNVPGHYGSGMVGEVELKHGR</sequence>
<dbReference type="OrthoDB" id="9816061at2"/>
<dbReference type="PANTHER" id="PTHR38439:SF3">
    <property type="entry name" value="COPPER-RESISTANT CUPROPROTEIN COPI"/>
    <property type="match status" value="1"/>
</dbReference>
<evidence type="ECO:0000256" key="2">
    <source>
        <dbReference type="ARBA" id="ARBA00023008"/>
    </source>
</evidence>
<dbReference type="InterPro" id="IPR000923">
    <property type="entry name" value="BlueCu_1"/>
</dbReference>
<keyword evidence="2" id="KW-0186">Copper</keyword>
<dbReference type="GO" id="GO:0005507">
    <property type="term" value="F:copper ion binding"/>
    <property type="evidence" value="ECO:0007669"/>
    <property type="project" value="InterPro"/>
</dbReference>